<sequence>MLLIFEVFGIVAIALGIGIIVTGRVPRPRSSFAPLPLRKGSSLALVGVTIVLGASAQFPSIPHPIVVTLNAAGFVTIAAAMACLIFVRR</sequence>
<gene>
    <name evidence="2" type="ORF">OG994_24260</name>
</gene>
<evidence type="ECO:0000313" key="2">
    <source>
        <dbReference type="EMBL" id="WUP48672.1"/>
    </source>
</evidence>
<keyword evidence="1" id="KW-0472">Membrane</keyword>
<name>A0ABZ1S5J1_9ACTN</name>
<feature type="transmembrane region" description="Helical" evidence="1">
    <location>
        <begin position="6"/>
        <end position="23"/>
    </location>
</feature>
<evidence type="ECO:0000256" key="1">
    <source>
        <dbReference type="SAM" id="Phobius"/>
    </source>
</evidence>
<feature type="transmembrane region" description="Helical" evidence="1">
    <location>
        <begin position="67"/>
        <end position="87"/>
    </location>
</feature>
<dbReference type="EMBL" id="CP108084">
    <property type="protein sequence ID" value="WUP48672.1"/>
    <property type="molecule type" value="Genomic_DNA"/>
</dbReference>
<keyword evidence="3" id="KW-1185">Reference proteome</keyword>
<feature type="transmembrane region" description="Helical" evidence="1">
    <location>
        <begin position="43"/>
        <end position="61"/>
    </location>
</feature>
<dbReference type="Proteomes" id="UP001432190">
    <property type="component" value="Chromosome"/>
</dbReference>
<dbReference type="RefSeq" id="WP_147427241.1">
    <property type="nucleotide sequence ID" value="NZ_CP108084.1"/>
</dbReference>
<reference evidence="2" key="1">
    <citation type="submission" date="2022-10" db="EMBL/GenBank/DDBJ databases">
        <title>The complete genomes of actinobacterial strains from the NBC collection.</title>
        <authorList>
            <person name="Joergensen T.S."/>
            <person name="Alvarez Arevalo M."/>
            <person name="Sterndorff E.B."/>
            <person name="Faurdal D."/>
            <person name="Vuksanovic O."/>
            <person name="Mourched A.-S."/>
            <person name="Charusanti P."/>
            <person name="Shaw S."/>
            <person name="Blin K."/>
            <person name="Weber T."/>
        </authorList>
    </citation>
    <scope>NUCLEOTIDE SEQUENCE</scope>
    <source>
        <strain evidence="2">NBC_00256</strain>
    </source>
</reference>
<organism evidence="2 3">
    <name type="scientific">Micromonospora globbae</name>
    <dbReference type="NCBI Taxonomy" id="1894969"/>
    <lineage>
        <taxon>Bacteria</taxon>
        <taxon>Bacillati</taxon>
        <taxon>Actinomycetota</taxon>
        <taxon>Actinomycetes</taxon>
        <taxon>Micromonosporales</taxon>
        <taxon>Micromonosporaceae</taxon>
        <taxon>Micromonospora</taxon>
    </lineage>
</organism>
<keyword evidence="1" id="KW-1133">Transmembrane helix</keyword>
<keyword evidence="1" id="KW-0812">Transmembrane</keyword>
<proteinExistence type="predicted"/>
<evidence type="ECO:0000313" key="3">
    <source>
        <dbReference type="Proteomes" id="UP001432190"/>
    </source>
</evidence>
<accession>A0ABZ1S5J1</accession>
<protein>
    <submittedName>
        <fullName evidence="2">Uncharacterized protein</fullName>
    </submittedName>
</protein>